<keyword evidence="4" id="KW-0489">Methyltransferase</keyword>
<accession>A0A132PFG3</accession>
<evidence type="ECO:0000256" key="3">
    <source>
        <dbReference type="SAM" id="MobiDB-lite"/>
    </source>
</evidence>
<dbReference type="EMBL" id="LGTW01000022">
    <property type="protein sequence ID" value="KWX21014.1"/>
    <property type="molecule type" value="Genomic_DNA"/>
</dbReference>
<evidence type="ECO:0000256" key="1">
    <source>
        <dbReference type="ARBA" id="ARBA00022723"/>
    </source>
</evidence>
<dbReference type="GO" id="GO:0008168">
    <property type="term" value="F:methyltransferase activity"/>
    <property type="evidence" value="ECO:0007669"/>
    <property type="project" value="UniProtKB-KW"/>
</dbReference>
<keyword evidence="5" id="KW-1185">Reference proteome</keyword>
<dbReference type="Gene3D" id="3.40.50.150">
    <property type="entry name" value="Vaccinia Virus protein VP39"/>
    <property type="match status" value="1"/>
</dbReference>
<organism evidence="4 5">
    <name type="scientific">Mycolicibacterium wolinskyi</name>
    <dbReference type="NCBI Taxonomy" id="59750"/>
    <lineage>
        <taxon>Bacteria</taxon>
        <taxon>Bacillati</taxon>
        <taxon>Actinomycetota</taxon>
        <taxon>Actinomycetes</taxon>
        <taxon>Mycobacteriales</taxon>
        <taxon>Mycobacteriaceae</taxon>
        <taxon>Mycolicibacterium</taxon>
    </lineage>
</organism>
<evidence type="ECO:0000256" key="2">
    <source>
        <dbReference type="ARBA" id="ARBA00022842"/>
    </source>
</evidence>
<reference evidence="4 5" key="1">
    <citation type="submission" date="2015-07" db="EMBL/GenBank/DDBJ databases">
        <title>A draft genome sequence of Mycobacterium wolinskyi.</title>
        <authorList>
            <person name="de Man T.J."/>
            <person name="Perry K.A."/>
            <person name="Coulliette A.D."/>
            <person name="Jensen B."/>
            <person name="Toney N.C."/>
            <person name="Limbago B.M."/>
            <person name="Noble-Wang J."/>
        </authorList>
    </citation>
    <scope>NUCLEOTIDE SEQUENCE [LARGE SCALE GENOMIC DNA]</scope>
    <source>
        <strain evidence="4 5">CDC_01</strain>
    </source>
</reference>
<protein>
    <submittedName>
        <fullName evidence="4">SAM-dependent methyltransferase</fullName>
    </submittedName>
</protein>
<dbReference type="Pfam" id="PF03492">
    <property type="entry name" value="Methyltransf_7"/>
    <property type="match status" value="1"/>
</dbReference>
<dbReference type="PANTHER" id="PTHR31009">
    <property type="entry name" value="S-ADENOSYL-L-METHIONINE:CARBOXYL METHYLTRANSFERASE FAMILY PROTEIN"/>
    <property type="match status" value="1"/>
</dbReference>
<keyword evidence="2" id="KW-0460">Magnesium</keyword>
<keyword evidence="1" id="KW-0479">Metal-binding</keyword>
<evidence type="ECO:0000313" key="5">
    <source>
        <dbReference type="Proteomes" id="UP000070612"/>
    </source>
</evidence>
<dbReference type="RefSeq" id="WP_067855194.1">
    <property type="nucleotide sequence ID" value="NZ_LGTW01000022.1"/>
</dbReference>
<proteinExistence type="predicted"/>
<dbReference type="GO" id="GO:0032259">
    <property type="term" value="P:methylation"/>
    <property type="evidence" value="ECO:0007669"/>
    <property type="project" value="UniProtKB-KW"/>
</dbReference>
<dbReference type="Gene3D" id="1.10.1200.270">
    <property type="entry name" value="Methyltransferase, alpha-helical capping domain"/>
    <property type="match status" value="1"/>
</dbReference>
<dbReference type="InterPro" id="IPR029063">
    <property type="entry name" value="SAM-dependent_MTases_sf"/>
</dbReference>
<dbReference type="Proteomes" id="UP000070612">
    <property type="component" value="Unassembled WGS sequence"/>
</dbReference>
<keyword evidence="4" id="KW-0808">Transferase</keyword>
<dbReference type="InterPro" id="IPR005299">
    <property type="entry name" value="MeTrfase_7"/>
</dbReference>
<dbReference type="STRING" id="59750.AWC31_06720"/>
<dbReference type="InterPro" id="IPR042086">
    <property type="entry name" value="MeTrfase_capping"/>
</dbReference>
<feature type="region of interest" description="Disordered" evidence="3">
    <location>
        <begin position="1"/>
        <end position="28"/>
    </location>
</feature>
<sequence length="360" mass="39350">MPESRVNARSDATAGGTRKKSPPRQHAAGLDSAIKLFEQAARTVPLPAAPYPIVIADYGAGSGHNSMRPIAAAVAALRGRTRPAQCVLVTHTDTAENDFTTMFRGLAEDPESYLRKDSATFTSAVGRSFYTQILPSNAVHLGWSAWALVRLGTVPMPIGDHIAVAYSGDDRTRAAYARQAAHDWHEFVAFRGRELSPGGRLVVMTMALGDDGDFGYRPLFDAVMDTLQELVAERVVSADEVKRMTLPIVGRRAADFAAPFAPSGRFEKLSISHLEVFDAEDVIFGQYRKDKNADAFGTRWADFCRFTALDDLADALGDDPERRLQFFERMHAGIAARLAAAPEQMRIPVAQLVLEKRQSG</sequence>
<dbReference type="SUPFAM" id="SSF53335">
    <property type="entry name" value="S-adenosyl-L-methionine-dependent methyltransferases"/>
    <property type="match status" value="1"/>
</dbReference>
<name>A0A132PFG3_9MYCO</name>
<dbReference type="AlphaFoldDB" id="A0A132PFG3"/>
<dbReference type="GO" id="GO:0046872">
    <property type="term" value="F:metal ion binding"/>
    <property type="evidence" value="ECO:0007669"/>
    <property type="project" value="UniProtKB-KW"/>
</dbReference>
<gene>
    <name evidence="4" type="ORF">AFM11_26870</name>
</gene>
<comment type="caution">
    <text evidence="4">The sequence shown here is derived from an EMBL/GenBank/DDBJ whole genome shotgun (WGS) entry which is preliminary data.</text>
</comment>
<evidence type="ECO:0000313" key="4">
    <source>
        <dbReference type="EMBL" id="KWX21014.1"/>
    </source>
</evidence>
<dbReference type="PATRIC" id="fig|59750.3.peg.3247"/>